<dbReference type="Pfam" id="PF07676">
    <property type="entry name" value="PD40"/>
    <property type="match status" value="1"/>
</dbReference>
<dbReference type="SUPFAM" id="SSF53474">
    <property type="entry name" value="alpha/beta-Hydrolases"/>
    <property type="match status" value="1"/>
</dbReference>
<keyword evidence="2" id="KW-0720">Serine protease</keyword>
<dbReference type="Gene3D" id="2.120.10.30">
    <property type="entry name" value="TolB, C-terminal domain"/>
    <property type="match status" value="1"/>
</dbReference>
<reference evidence="4" key="1">
    <citation type="submission" date="2021-05" db="EMBL/GenBank/DDBJ databases">
        <title>Novel Bacillus species.</title>
        <authorList>
            <person name="Liu G."/>
        </authorList>
    </citation>
    <scope>NUCLEOTIDE SEQUENCE</scope>
    <source>
        <strain evidence="4">FJAT-49825</strain>
    </source>
</reference>
<evidence type="ECO:0000256" key="2">
    <source>
        <dbReference type="ARBA" id="ARBA00022825"/>
    </source>
</evidence>
<keyword evidence="5" id="KW-1185">Reference proteome</keyword>
<gene>
    <name evidence="4" type="ORF">KHA99_19345</name>
</gene>
<proteinExistence type="predicted"/>
<name>A0A942U9C6_9BACI</name>
<accession>A0A942U9C6</accession>
<dbReference type="EMBL" id="JAGYPF010000004">
    <property type="protein sequence ID" value="MBS4214608.1"/>
    <property type="molecule type" value="Genomic_DNA"/>
</dbReference>
<dbReference type="InterPro" id="IPR011659">
    <property type="entry name" value="WD40"/>
</dbReference>
<dbReference type="InterPro" id="IPR029058">
    <property type="entry name" value="AB_hydrolase_fold"/>
</dbReference>
<dbReference type="RefSeq" id="WP_213119139.1">
    <property type="nucleotide sequence ID" value="NZ_JAGYPF010000004.1"/>
</dbReference>
<dbReference type="Pfam" id="PF00326">
    <property type="entry name" value="Peptidase_S9"/>
    <property type="match status" value="1"/>
</dbReference>
<evidence type="ECO:0000313" key="5">
    <source>
        <dbReference type="Proteomes" id="UP000679749"/>
    </source>
</evidence>
<dbReference type="Proteomes" id="UP000679749">
    <property type="component" value="Unassembled WGS sequence"/>
</dbReference>
<dbReference type="InterPro" id="IPR011042">
    <property type="entry name" value="6-blade_b-propeller_TolB-like"/>
</dbReference>
<dbReference type="PANTHER" id="PTHR42776">
    <property type="entry name" value="SERINE PEPTIDASE S9 FAMILY MEMBER"/>
    <property type="match status" value="1"/>
</dbReference>
<comment type="caution">
    <text evidence="4">The sequence shown here is derived from an EMBL/GenBank/DDBJ whole genome shotgun (WGS) entry which is preliminary data.</text>
</comment>
<evidence type="ECO:0000259" key="3">
    <source>
        <dbReference type="Pfam" id="PF00326"/>
    </source>
</evidence>
<dbReference type="PRINTS" id="PR00862">
    <property type="entry name" value="PROLIGOPTASE"/>
</dbReference>
<keyword evidence="2" id="KW-0645">Protease</keyword>
<feature type="domain" description="Peptidase S9 prolyl oligopeptidase catalytic" evidence="3">
    <location>
        <begin position="390"/>
        <end position="593"/>
    </location>
</feature>
<dbReference type="PANTHER" id="PTHR42776:SF27">
    <property type="entry name" value="DIPEPTIDYL PEPTIDASE FAMILY MEMBER 6"/>
    <property type="match status" value="1"/>
</dbReference>
<evidence type="ECO:0000313" key="4">
    <source>
        <dbReference type="EMBL" id="MBS4214608.1"/>
    </source>
</evidence>
<keyword evidence="1" id="KW-0378">Hydrolase</keyword>
<dbReference type="Gene3D" id="3.40.50.1820">
    <property type="entry name" value="alpha/beta hydrolase"/>
    <property type="match status" value="1"/>
</dbReference>
<evidence type="ECO:0000256" key="1">
    <source>
        <dbReference type="ARBA" id="ARBA00022801"/>
    </source>
</evidence>
<dbReference type="GO" id="GO:0004252">
    <property type="term" value="F:serine-type endopeptidase activity"/>
    <property type="evidence" value="ECO:0007669"/>
    <property type="project" value="InterPro"/>
</dbReference>
<dbReference type="GO" id="GO:0006508">
    <property type="term" value="P:proteolysis"/>
    <property type="evidence" value="ECO:0007669"/>
    <property type="project" value="InterPro"/>
</dbReference>
<dbReference type="InterPro" id="IPR001375">
    <property type="entry name" value="Peptidase_S9_cat"/>
</dbReference>
<dbReference type="AlphaFoldDB" id="A0A942U9C6"/>
<dbReference type="InterPro" id="IPR002470">
    <property type="entry name" value="Peptidase_S9A"/>
</dbReference>
<protein>
    <submittedName>
        <fullName evidence="4">S9 family peptidase</fullName>
    </submittedName>
</protein>
<sequence>MFKESIDPYLHVRYAKNPVYTPDGQKLSFIADYTGIPQVWELNRGEEWPAQISFTKERITFVGLVKGTSDRIIGMDVGGNENQQLFLLKEDGKLIGLTKSPNHVHRYGGSSPDGKWIVWSSNRRNLAFFDIYIQSLETLEFHPLLTGDGLFTAVEWSPDGKSLLVQKTNSPLDNDLGVLDLATGSVDWITEHKGEASFREVHFNQDGDHIYVLTNKDSEFFGLALIHIKTKHFVWLEQGNWDFEELEMNNDKNLLAFCVNEGGVSRGVLLDINRSYLYSWKTPTGIIKDLKFSPDSKKLAYVFNGPAYPSDIWELDLESIQPERLTYVSRSPILQDKLVEPELISYRSFDNLEIPAFFYKPKITTEKFPLVIVIHGGPESQSRAVYNPVVQYLIGKGYAVCTPNIRGSTGYGKTFTKLDDVRKRMDALKDIVFLVEWLKVNGNIDSNRIGIMGGSYGGFMVLAAISHYPQLWSAAIDIVGMSSLRTFLETTHPWRKKLREAEYGTIERDGDFFDKIDPLNHANRITTPLLVIHGEGDPRVHIKESEQIVNKLKGKQHPVDFIRFDDEGHTISKLKNKEIAYKAIVEFLEQCFGIEDKRSRGFKRSREYPFFFD</sequence>
<dbReference type="SUPFAM" id="SSF82171">
    <property type="entry name" value="DPP6 N-terminal domain-like"/>
    <property type="match status" value="1"/>
</dbReference>
<organism evidence="4 5">
    <name type="scientific">Neobacillus rhizophilus</name>
    <dbReference type="NCBI Taxonomy" id="2833579"/>
    <lineage>
        <taxon>Bacteria</taxon>
        <taxon>Bacillati</taxon>
        <taxon>Bacillota</taxon>
        <taxon>Bacilli</taxon>
        <taxon>Bacillales</taxon>
        <taxon>Bacillaceae</taxon>
        <taxon>Neobacillus</taxon>
    </lineage>
</organism>